<dbReference type="InterPro" id="IPR036188">
    <property type="entry name" value="FAD/NAD-bd_sf"/>
</dbReference>
<dbReference type="Gene3D" id="3.50.50.60">
    <property type="entry name" value="FAD/NAD(P)-binding domain"/>
    <property type="match status" value="1"/>
</dbReference>
<dbReference type="OrthoDB" id="417877at2759"/>
<dbReference type="InterPro" id="IPR050562">
    <property type="entry name" value="FAD_mOase_fung"/>
</dbReference>
<evidence type="ECO:0000256" key="4">
    <source>
        <dbReference type="ARBA" id="ARBA00023002"/>
    </source>
</evidence>
<keyword evidence="3" id="KW-0274">FAD</keyword>
<evidence type="ECO:0000256" key="2">
    <source>
        <dbReference type="ARBA" id="ARBA00022630"/>
    </source>
</evidence>
<keyword evidence="7" id="KW-1185">Reference proteome</keyword>
<comment type="similarity">
    <text evidence="1">Belongs to the paxM FAD-dependent monooxygenase family.</text>
</comment>
<feature type="domain" description="FAD-binding" evidence="5">
    <location>
        <begin position="16"/>
        <end position="194"/>
    </location>
</feature>
<evidence type="ECO:0000256" key="1">
    <source>
        <dbReference type="ARBA" id="ARBA00007992"/>
    </source>
</evidence>
<dbReference type="GO" id="GO:0004497">
    <property type="term" value="F:monooxygenase activity"/>
    <property type="evidence" value="ECO:0007669"/>
    <property type="project" value="InterPro"/>
</dbReference>
<dbReference type="SUPFAM" id="SSF51905">
    <property type="entry name" value="FAD/NAD(P)-binding domain"/>
    <property type="match status" value="1"/>
</dbReference>
<organism evidence="6 7">
    <name type="scientific">Entomortierella parvispora</name>
    <dbReference type="NCBI Taxonomy" id="205924"/>
    <lineage>
        <taxon>Eukaryota</taxon>
        <taxon>Fungi</taxon>
        <taxon>Fungi incertae sedis</taxon>
        <taxon>Mucoromycota</taxon>
        <taxon>Mortierellomycotina</taxon>
        <taxon>Mortierellomycetes</taxon>
        <taxon>Mortierellales</taxon>
        <taxon>Mortierellaceae</taxon>
        <taxon>Entomortierella</taxon>
    </lineage>
</organism>
<reference evidence="6" key="2">
    <citation type="journal article" date="2022" name="Microbiol. Resour. Announc.">
        <title>Whole-Genome Sequence of Entomortierella parvispora E1425, a Mucoromycotan Fungus Associated with Burkholderiaceae-Related Endosymbiotic Bacteria.</title>
        <authorList>
            <person name="Herlambang A."/>
            <person name="Guo Y."/>
            <person name="Takashima Y."/>
            <person name="Narisawa K."/>
            <person name="Ohta H."/>
            <person name="Nishizawa T."/>
        </authorList>
    </citation>
    <scope>NUCLEOTIDE SEQUENCE</scope>
    <source>
        <strain evidence="6">E1425</strain>
    </source>
</reference>
<dbReference type="PRINTS" id="PR00420">
    <property type="entry name" value="RNGMNOXGNASE"/>
</dbReference>
<dbReference type="PANTHER" id="PTHR47356:SF2">
    <property type="entry name" value="FAD-BINDING DOMAIN-CONTAINING PROTEIN-RELATED"/>
    <property type="match status" value="1"/>
</dbReference>
<dbReference type="InterPro" id="IPR002938">
    <property type="entry name" value="FAD-bd"/>
</dbReference>
<dbReference type="PANTHER" id="PTHR47356">
    <property type="entry name" value="FAD-DEPENDENT MONOOXYGENASE ASQG-RELATED"/>
    <property type="match status" value="1"/>
</dbReference>
<accession>A0A9P3HCY6</accession>
<evidence type="ECO:0000259" key="5">
    <source>
        <dbReference type="Pfam" id="PF01494"/>
    </source>
</evidence>
<evidence type="ECO:0000256" key="3">
    <source>
        <dbReference type="ARBA" id="ARBA00022827"/>
    </source>
</evidence>
<dbReference type="Pfam" id="PF01494">
    <property type="entry name" value="FAD_binding_3"/>
    <property type="match status" value="2"/>
</dbReference>
<sequence length="516" mass="57229">MPSQITSPQPHEQPIRVLIAGAGLGGLMLAMLLERINVNYTVFERALFVKPLGSALSINANILPVFEQLGMIGEIGRLAGPCPIMDVYNAFVKGAEAEHVAAIEFKGYRRITGYDNNVLARSDVYDLMLSKIPSHKILFNKRIQTTENLYAKDDENRTNATGVSITCTDGSSYEGDILVGADGAYSAVRHSLYKEVAAKGLLPKPDGLELEVGYVVMVGKTGPLDPEKYPVLKEERKMFSNTIGSKTLTWTAITIKGNRICWGLYTQVDAATRLNEQKKRNSEWGPDSLNEETIETFRPLTCPFGGTMGDLIDATPKDIISRVYLEQKMFETWYHGRTVLLGDACHKMLPSAGQGAVNAMQDAVMLANAIYELGASDQALATPASSPYEPTTTKGLTYSPPTSERITAAFEEYRAHRYPEAKHLYEYSQFVSRLVHGQTWFERLMRKVVFSYLPESVSTRGFEVKASYRPQAAFLPLAKVHGTGFVRPQKASRRYAEVLLRQEEESPDTYQGPVAI</sequence>
<reference evidence="6" key="1">
    <citation type="submission" date="2021-11" db="EMBL/GenBank/DDBJ databases">
        <authorList>
            <person name="Herlambang A."/>
            <person name="Guo Y."/>
            <person name="Takashima Y."/>
            <person name="Nishizawa T."/>
        </authorList>
    </citation>
    <scope>NUCLEOTIDE SEQUENCE</scope>
    <source>
        <strain evidence="6">E1425</strain>
    </source>
</reference>
<feature type="domain" description="FAD-binding" evidence="5">
    <location>
        <begin position="319"/>
        <end position="371"/>
    </location>
</feature>
<name>A0A9P3HCY6_9FUNG</name>
<dbReference type="Proteomes" id="UP000827284">
    <property type="component" value="Unassembled WGS sequence"/>
</dbReference>
<dbReference type="AlphaFoldDB" id="A0A9P3HCY6"/>
<evidence type="ECO:0000313" key="6">
    <source>
        <dbReference type="EMBL" id="GJJ74073.1"/>
    </source>
</evidence>
<gene>
    <name evidence="6" type="ORF">EMPS_06431</name>
</gene>
<protein>
    <recommendedName>
        <fullName evidence="5">FAD-binding domain-containing protein</fullName>
    </recommendedName>
</protein>
<dbReference type="EMBL" id="BQFW01000008">
    <property type="protein sequence ID" value="GJJ74073.1"/>
    <property type="molecule type" value="Genomic_DNA"/>
</dbReference>
<keyword evidence="2" id="KW-0285">Flavoprotein</keyword>
<keyword evidence="4" id="KW-0560">Oxidoreductase</keyword>
<proteinExistence type="inferred from homology"/>
<comment type="caution">
    <text evidence="6">The sequence shown here is derived from an EMBL/GenBank/DDBJ whole genome shotgun (WGS) entry which is preliminary data.</text>
</comment>
<dbReference type="GO" id="GO:0071949">
    <property type="term" value="F:FAD binding"/>
    <property type="evidence" value="ECO:0007669"/>
    <property type="project" value="InterPro"/>
</dbReference>
<evidence type="ECO:0000313" key="7">
    <source>
        <dbReference type="Proteomes" id="UP000827284"/>
    </source>
</evidence>